<keyword evidence="2" id="KW-1185">Reference proteome</keyword>
<protein>
    <submittedName>
        <fullName evidence="1">15248_t:CDS:1</fullName>
    </submittedName>
</protein>
<comment type="caution">
    <text evidence="1">The sequence shown here is derived from an EMBL/GenBank/DDBJ whole genome shotgun (WGS) entry which is preliminary data.</text>
</comment>
<feature type="non-terminal residue" evidence="1">
    <location>
        <position position="1"/>
    </location>
</feature>
<feature type="non-terminal residue" evidence="1">
    <location>
        <position position="62"/>
    </location>
</feature>
<evidence type="ECO:0000313" key="1">
    <source>
        <dbReference type="EMBL" id="CAG8823830.1"/>
    </source>
</evidence>
<name>A0A9N9PIN1_9GLOM</name>
<organism evidence="1 2">
    <name type="scientific">Racocetra fulgida</name>
    <dbReference type="NCBI Taxonomy" id="60492"/>
    <lineage>
        <taxon>Eukaryota</taxon>
        <taxon>Fungi</taxon>
        <taxon>Fungi incertae sedis</taxon>
        <taxon>Mucoromycota</taxon>
        <taxon>Glomeromycotina</taxon>
        <taxon>Glomeromycetes</taxon>
        <taxon>Diversisporales</taxon>
        <taxon>Gigasporaceae</taxon>
        <taxon>Racocetra</taxon>
    </lineage>
</organism>
<proteinExistence type="predicted"/>
<evidence type="ECO:0000313" key="2">
    <source>
        <dbReference type="Proteomes" id="UP000789396"/>
    </source>
</evidence>
<dbReference type="AlphaFoldDB" id="A0A9N9PIN1"/>
<dbReference type="EMBL" id="CAJVPZ010104391">
    <property type="protein sequence ID" value="CAG8823830.1"/>
    <property type="molecule type" value="Genomic_DNA"/>
</dbReference>
<gene>
    <name evidence="1" type="ORF">RFULGI_LOCUS19873</name>
</gene>
<accession>A0A9N9PIN1</accession>
<sequence>TQFAKCKYFINNYDIIHNCKGKICNDTVVLFINEQKTQQYKYNSINRKKICSCCGGNPLETH</sequence>
<reference evidence="1" key="1">
    <citation type="submission" date="2021-06" db="EMBL/GenBank/DDBJ databases">
        <authorList>
            <person name="Kallberg Y."/>
            <person name="Tangrot J."/>
            <person name="Rosling A."/>
        </authorList>
    </citation>
    <scope>NUCLEOTIDE SEQUENCE</scope>
    <source>
        <strain evidence="1">IN212</strain>
    </source>
</reference>
<dbReference type="Proteomes" id="UP000789396">
    <property type="component" value="Unassembled WGS sequence"/>
</dbReference>